<proteinExistence type="predicted"/>
<dbReference type="STRING" id="519441.Smon_0389"/>
<name>D1AX46_STRM9</name>
<evidence type="ECO:0000313" key="2">
    <source>
        <dbReference type="EMBL" id="ACZ00872.1"/>
    </source>
</evidence>
<dbReference type="eggNOG" id="COG1404">
    <property type="taxonomic scope" value="Bacteria"/>
</dbReference>
<dbReference type="Proteomes" id="UP000002072">
    <property type="component" value="Chromosome"/>
</dbReference>
<reference evidence="2 3" key="1">
    <citation type="journal article" date="2009" name="Stand. Genomic Sci.">
        <title>Complete genome sequence of Streptobacillus moniliformis type strain (9901T).</title>
        <authorList>
            <person name="Nolan M."/>
            <person name="Gronow S."/>
            <person name="Lapidus A."/>
            <person name="Ivanova N."/>
            <person name="Copeland A."/>
            <person name="Lucas S."/>
            <person name="Del Rio T.G."/>
            <person name="Chen F."/>
            <person name="Tice H."/>
            <person name="Pitluck S."/>
            <person name="Cheng J.F."/>
            <person name="Sims D."/>
            <person name="Meincke L."/>
            <person name="Bruce D."/>
            <person name="Goodwin L."/>
            <person name="Brettin T."/>
            <person name="Han C."/>
            <person name="Detter J.C."/>
            <person name="Ovchinikova G."/>
            <person name="Pati A."/>
            <person name="Mavromatis K."/>
            <person name="Mikhailova N."/>
            <person name="Chen A."/>
            <person name="Palaniappan K."/>
            <person name="Land M."/>
            <person name="Hauser L."/>
            <person name="Chang Y.J."/>
            <person name="Jeffries C.D."/>
            <person name="Rohde M."/>
            <person name="Sproer C."/>
            <person name="Goker M."/>
            <person name="Bristow J."/>
            <person name="Eisen J.A."/>
            <person name="Markowitz V."/>
            <person name="Hugenholtz P."/>
            <person name="Kyrpides N.C."/>
            <person name="Klenk H.P."/>
            <person name="Chain P."/>
        </authorList>
    </citation>
    <scope>NUCLEOTIDE SEQUENCE [LARGE SCALE GENOMIC DNA]</scope>
    <source>
        <strain evidence="3">ATCC 14647 / DSM 12112 / NCTC 10651 / 9901</strain>
    </source>
</reference>
<dbReference type="GO" id="GO:0006508">
    <property type="term" value="P:proteolysis"/>
    <property type="evidence" value="ECO:0007669"/>
    <property type="project" value="InterPro"/>
</dbReference>
<gene>
    <name evidence="2" type="ordered locus">Smon_0389</name>
</gene>
<dbReference type="Gene3D" id="3.40.50.200">
    <property type="entry name" value="Peptidase S8/S53 domain"/>
    <property type="match status" value="1"/>
</dbReference>
<accession>D1AX46</accession>
<dbReference type="AlphaFoldDB" id="D1AX46"/>
<dbReference type="InterPro" id="IPR000209">
    <property type="entry name" value="Peptidase_S8/S53_dom"/>
</dbReference>
<dbReference type="Pfam" id="PF00082">
    <property type="entry name" value="Peptidase_S8"/>
    <property type="match status" value="1"/>
</dbReference>
<keyword evidence="3" id="KW-1185">Reference proteome</keyword>
<dbReference type="GO" id="GO:0004252">
    <property type="term" value="F:serine-type endopeptidase activity"/>
    <property type="evidence" value="ECO:0007669"/>
    <property type="project" value="InterPro"/>
</dbReference>
<feature type="domain" description="Peptidase S8/S53" evidence="1">
    <location>
        <begin position="170"/>
        <end position="390"/>
    </location>
</feature>
<evidence type="ECO:0000259" key="1">
    <source>
        <dbReference type="Pfam" id="PF00082"/>
    </source>
</evidence>
<protein>
    <recommendedName>
        <fullName evidence="1">Peptidase S8/S53 domain-containing protein</fullName>
    </recommendedName>
</protein>
<organism evidence="2 3">
    <name type="scientific">Streptobacillus moniliformis (strain ATCC 14647 / DSM 12112 / NCTC 10651 / 9901)</name>
    <dbReference type="NCBI Taxonomy" id="519441"/>
    <lineage>
        <taxon>Bacteria</taxon>
        <taxon>Fusobacteriati</taxon>
        <taxon>Fusobacteriota</taxon>
        <taxon>Fusobacteriia</taxon>
        <taxon>Fusobacteriales</taxon>
        <taxon>Leptotrichiaceae</taxon>
        <taxon>Streptobacillus</taxon>
    </lineage>
</organism>
<dbReference type="SUPFAM" id="SSF52743">
    <property type="entry name" value="Subtilisin-like"/>
    <property type="match status" value="1"/>
</dbReference>
<sequence>MSIYLLISEGFMNIKEFRFHFVFLFILTNCSSYHADEYVVKQLKNKPVEYVPSSDVSKKNLGINESLEEVKKAEKILNENENPVIIYELLLSRETNDKTRNKYSFLNNDENINYSSLGESGIFNSHAFDVTEAFMDTDSNGVVSDAEKNAFNGKNPKIKLLRRDADVLNAVGIINMSYSIVNHNKNLSYLQSSSKYLDKIDPRDINRLEDFLTTKLIDRNYVYNQRLLISAIGNGNFNDIKTEKFSSEILNIYQVMSPEMQALARSESIFVKNSFKKDNELMKKFSKDFPISYTDIDNVQYIDRFKKDIPQVYPLLLRSATVGENGLLKADKEGEIPKFGSSFSSPRIARLAYDIKEKYPFLTYQQVKQVILGTASHANDGYLSDSVGWGNANREKALKGPSDFNAGLIDEMKYFKGNYDKIFDENGNRYFYVDIKKDKEYTFENDITSGLTGDGKSTEESIIKIKGVKNWYDYEYNATEHSYRIPKVLESEKLFYSNVAQAGLRKDGEGKLILTGKQEYSAPSQVLDGTLVLKNDSNSDYTVYEKGTLVVENIKGNEDKEIKLKNIYTDGNVKIDSSKTSIEKLHGTYMSNVEFSGKEIKIKEFKTTGEYIVRLKEEDIKNINGASIGPKLTIDNYVKEDADFLNNLSNPFLKPVVMNDDKIVSVKFVSTLDNEFKKLGQLDEDKLKDIPSYDRNKKNFFEEYGKVEAMPSQVKSMLLSSSSSEAKNLFTDNYASIVGNVIKNEIDNKYNRNNIILNNLEKDNRLFFDTYARTNILNDKKFSPFVDNNIGAILGYSRKLKNGNRLDLYGIYQYGNVIFNNSGSNKTKSINHLYNIGYNLSKRFIDIIILDMENSVGYTKSDVYNNTSNASDKTNIIHSLSINPGIKIGLELNFDKIKTIFRPYAGYNFSFVLAWGKKDNTSSNTDLINKLRNIALTKLINHNVEFGIEVDSKINKHFSIQNRLTFDYNSLDKIELNQIIAEKLHKTLGKGLDKISVGYNLAAKLRLLEGMNVIGKVNINSKLNIGLNLGFDYNF</sequence>
<dbReference type="EMBL" id="CP001779">
    <property type="protein sequence ID" value="ACZ00872.1"/>
    <property type="molecule type" value="Genomic_DNA"/>
</dbReference>
<dbReference type="InterPro" id="IPR036852">
    <property type="entry name" value="Peptidase_S8/S53_dom_sf"/>
</dbReference>
<evidence type="ECO:0000313" key="3">
    <source>
        <dbReference type="Proteomes" id="UP000002072"/>
    </source>
</evidence>
<dbReference type="KEGG" id="smf:Smon_0389"/>
<dbReference type="HOGENOM" id="CLU_293538_0_0_0"/>